<feature type="binding site" evidence="14">
    <location>
        <position position="78"/>
    </location>
    <ligand>
        <name>[4Fe-4S] cluster</name>
        <dbReference type="ChEBI" id="CHEBI:49883"/>
        <label>2</label>
    </ligand>
</feature>
<dbReference type="GO" id="GO:0006091">
    <property type="term" value="P:generation of precursor metabolites and energy"/>
    <property type="evidence" value="ECO:0007669"/>
    <property type="project" value="InterPro"/>
</dbReference>
<keyword evidence="6 14" id="KW-0533">Nickel</keyword>
<dbReference type="EMBL" id="LYOS01000002">
    <property type="protein sequence ID" value="OFV68309.1"/>
    <property type="molecule type" value="Genomic_DNA"/>
</dbReference>
<organism evidence="15 16">
    <name type="scientific">Candidatus Syntropharchaeum caldarium</name>
    <dbReference type="NCBI Taxonomy" id="1838285"/>
    <lineage>
        <taxon>Archaea</taxon>
        <taxon>Methanobacteriati</taxon>
        <taxon>Methanobacteriota</taxon>
        <taxon>Stenosarchaea group</taxon>
        <taxon>Methanomicrobia</taxon>
        <taxon>Methanosarcinales</taxon>
        <taxon>ANME-2 cluster</taxon>
        <taxon>Candidatus Syntropharchaeum</taxon>
    </lineage>
</organism>
<comment type="cofactor">
    <cofactor evidence="11">
        <name>[Ni-4Fe-5S] cluster</name>
        <dbReference type="ChEBI" id="CHEBI:177874"/>
    </cofactor>
</comment>
<feature type="binding site" evidence="14">
    <location>
        <position position="552"/>
    </location>
    <ligand>
        <name>[Ni-4Fe-4S] cluster</name>
        <dbReference type="ChEBI" id="CHEBI:47739"/>
    </ligand>
</feature>
<dbReference type="PANTHER" id="PTHR30109:SF4">
    <property type="entry name" value="CARBON MONOXIDE DEHYDROGENASE"/>
    <property type="match status" value="1"/>
</dbReference>
<dbReference type="FunFam" id="3.40.50.2030:FF:000003">
    <property type="entry name" value="Carbon monoxide dehydrogenase"/>
    <property type="match status" value="1"/>
</dbReference>
<gene>
    <name evidence="15" type="ORF">SCAL_000949</name>
</gene>
<keyword evidence="16" id="KW-1185">Reference proteome</keyword>
<dbReference type="InterPro" id="IPR016101">
    <property type="entry name" value="CO_DH_a-bundle"/>
</dbReference>
<evidence type="ECO:0000313" key="15">
    <source>
        <dbReference type="EMBL" id="OFV68309.1"/>
    </source>
</evidence>
<proteinExistence type="inferred from homology"/>
<dbReference type="InterPro" id="IPR010047">
    <property type="entry name" value="CODH"/>
</dbReference>
<evidence type="ECO:0000256" key="10">
    <source>
        <dbReference type="ARBA" id="ARBA00023014"/>
    </source>
</evidence>
<evidence type="ECO:0000313" key="16">
    <source>
        <dbReference type="Proteomes" id="UP000186940"/>
    </source>
</evidence>
<evidence type="ECO:0000256" key="12">
    <source>
        <dbReference type="ARBA" id="ARBA00048733"/>
    </source>
</evidence>
<reference evidence="15" key="1">
    <citation type="submission" date="2016-05" db="EMBL/GenBank/DDBJ databases">
        <title>Microbial consortia oxidize butane by reversing methanogenesis.</title>
        <authorList>
            <person name="Laso-Perez R."/>
            <person name="Richter M."/>
            <person name="Wegener G."/>
            <person name="Musat F."/>
        </authorList>
    </citation>
    <scope>NUCLEOTIDE SEQUENCE [LARGE SCALE GENOMIC DNA]</scope>
    <source>
        <strain evidence="15">BOX2</strain>
    </source>
</reference>
<dbReference type="GO" id="GO:0004601">
    <property type="term" value="F:peroxidase activity"/>
    <property type="evidence" value="ECO:0007669"/>
    <property type="project" value="TreeGrafter"/>
</dbReference>
<dbReference type="Pfam" id="PF03063">
    <property type="entry name" value="Prismane"/>
    <property type="match status" value="1"/>
</dbReference>
<comment type="cofactor">
    <cofactor evidence="1">
        <name>[4Fe-4S] cluster</name>
        <dbReference type="ChEBI" id="CHEBI:49883"/>
    </cofactor>
</comment>
<comment type="function">
    <text evidence="2">CODH oxidizes carbon monoxide coupled, via CooF, to the reduction of a hydrogen cation by a hydrogenase (possibly CooH).</text>
</comment>
<comment type="catalytic activity">
    <reaction evidence="12 13">
        <text>CO + 2 oxidized [2Fe-2S]-[ferredoxin] + H2O = 2 reduced [2Fe-2S]-[ferredoxin] + CO2 + 2 H(+)</text>
        <dbReference type="Rhea" id="RHEA:21040"/>
        <dbReference type="Rhea" id="RHEA-COMP:10000"/>
        <dbReference type="Rhea" id="RHEA-COMP:10001"/>
        <dbReference type="ChEBI" id="CHEBI:15377"/>
        <dbReference type="ChEBI" id="CHEBI:15378"/>
        <dbReference type="ChEBI" id="CHEBI:16526"/>
        <dbReference type="ChEBI" id="CHEBI:17245"/>
        <dbReference type="ChEBI" id="CHEBI:33737"/>
        <dbReference type="ChEBI" id="CHEBI:33738"/>
        <dbReference type="EC" id="1.2.7.4"/>
    </reaction>
</comment>
<dbReference type="GO" id="GO:0051539">
    <property type="term" value="F:4 iron, 4 sulfur cluster binding"/>
    <property type="evidence" value="ECO:0007669"/>
    <property type="project" value="UniProtKB-UniRule"/>
</dbReference>
<feature type="binding site" evidence="14">
    <location>
        <position position="373"/>
    </location>
    <ligand>
        <name>[Ni-4Fe-4S] cluster</name>
        <dbReference type="ChEBI" id="CHEBI:47739"/>
    </ligand>
</feature>
<dbReference type="NCBIfam" id="TIGR01702">
    <property type="entry name" value="CO_DH_cata"/>
    <property type="match status" value="1"/>
</dbReference>
<dbReference type="EC" id="1.2.7.4" evidence="13"/>
<dbReference type="InterPro" id="IPR011254">
    <property type="entry name" value="Prismane-like_sf"/>
</dbReference>
<keyword evidence="10 13" id="KW-0411">Iron-sulfur</keyword>
<dbReference type="STRING" id="1838285.SCAL_000949"/>
<feature type="binding site" evidence="14">
    <location>
        <position position="74"/>
    </location>
    <ligand>
        <name>[4Fe-4S] cluster</name>
        <dbReference type="ChEBI" id="CHEBI:49883"/>
        <label>1</label>
        <note>ligand shared between dimeric partners</note>
    </ligand>
</feature>
<evidence type="ECO:0000256" key="5">
    <source>
        <dbReference type="ARBA" id="ARBA00022485"/>
    </source>
</evidence>
<dbReference type="Proteomes" id="UP000186940">
    <property type="component" value="Unassembled WGS sequence"/>
</dbReference>
<feature type="binding site" evidence="14">
    <location>
        <position position="511"/>
    </location>
    <ligand>
        <name>[Ni-4Fe-4S] cluster</name>
        <dbReference type="ChEBI" id="CHEBI:47739"/>
    </ligand>
</feature>
<dbReference type="PANTHER" id="PTHR30109">
    <property type="entry name" value="HYDROXYLAMINE REDUCTASE"/>
    <property type="match status" value="1"/>
</dbReference>
<evidence type="ECO:0000256" key="6">
    <source>
        <dbReference type="ARBA" id="ARBA00022596"/>
    </source>
</evidence>
<dbReference type="Gene3D" id="3.40.50.2030">
    <property type="match status" value="2"/>
</dbReference>
<evidence type="ECO:0000256" key="4">
    <source>
        <dbReference type="ARBA" id="ARBA00011738"/>
    </source>
</evidence>
<feature type="binding site" evidence="14">
    <location>
        <position position="66"/>
    </location>
    <ligand>
        <name>[4Fe-4S] cluster</name>
        <dbReference type="ChEBI" id="CHEBI:49883"/>
        <label>1</label>
        <note>ligand shared between dimeric partners</note>
    </ligand>
</feature>
<dbReference type="Gene3D" id="1.20.1270.30">
    <property type="match status" value="1"/>
</dbReference>
<evidence type="ECO:0000256" key="9">
    <source>
        <dbReference type="ARBA" id="ARBA00023004"/>
    </source>
</evidence>
<dbReference type="GO" id="GO:0042542">
    <property type="term" value="P:response to hydrogen peroxide"/>
    <property type="evidence" value="ECO:0007669"/>
    <property type="project" value="TreeGrafter"/>
</dbReference>
<dbReference type="SUPFAM" id="SSF56821">
    <property type="entry name" value="Prismane protein-like"/>
    <property type="match status" value="1"/>
</dbReference>
<dbReference type="GO" id="GO:0050418">
    <property type="term" value="F:hydroxylamine reductase activity"/>
    <property type="evidence" value="ECO:0007669"/>
    <property type="project" value="TreeGrafter"/>
</dbReference>
<name>A0A1F2PA92_9EURY</name>
<evidence type="ECO:0000256" key="11">
    <source>
        <dbReference type="ARBA" id="ARBA00034454"/>
    </source>
</evidence>
<evidence type="ECO:0000256" key="13">
    <source>
        <dbReference type="PIRNR" id="PIRNR005023"/>
    </source>
</evidence>
<dbReference type="GO" id="GO:0016151">
    <property type="term" value="F:nickel cation binding"/>
    <property type="evidence" value="ECO:0007669"/>
    <property type="project" value="InterPro"/>
</dbReference>
<feature type="binding site" evidence="14">
    <location>
        <position position="75"/>
    </location>
    <ligand>
        <name>[4Fe-4S] cluster</name>
        <dbReference type="ChEBI" id="CHEBI:49883"/>
        <label>2</label>
    </ligand>
</feature>
<feature type="binding site" evidence="14">
    <location>
        <position position="481"/>
    </location>
    <ligand>
        <name>[Ni-4Fe-4S] cluster</name>
        <dbReference type="ChEBI" id="CHEBI:47739"/>
    </ligand>
</feature>
<dbReference type="AlphaFoldDB" id="A0A1F2PA92"/>
<evidence type="ECO:0000256" key="3">
    <source>
        <dbReference type="ARBA" id="ARBA00010689"/>
    </source>
</evidence>
<dbReference type="InterPro" id="IPR004137">
    <property type="entry name" value="HCP/CODH"/>
</dbReference>
<comment type="similarity">
    <text evidence="3">Belongs to the Ni-containing carbon monoxide dehydrogenase family.</text>
</comment>
<keyword evidence="7 13" id="KW-0479">Metal-binding</keyword>
<comment type="caution">
    <text evidence="15">The sequence shown here is derived from an EMBL/GenBank/DDBJ whole genome shotgun (WGS) entry which is preliminary data.</text>
</comment>
<feature type="binding site" evidence="14">
    <location>
        <position position="108"/>
    </location>
    <ligand>
        <name>[4Fe-4S] cluster</name>
        <dbReference type="ChEBI" id="CHEBI:49883"/>
        <label>2</label>
    </ligand>
</feature>
<keyword evidence="5 13" id="KW-0004">4Fe-4S</keyword>
<feature type="binding site" evidence="14">
    <location>
        <position position="299"/>
    </location>
    <ligand>
        <name>[Ni-4Fe-4S] cluster</name>
        <dbReference type="ChEBI" id="CHEBI:47739"/>
    </ligand>
</feature>
<protein>
    <recommendedName>
        <fullName evidence="13">Carbon monoxide dehydrogenase</fullName>
        <ecNumber evidence="13">1.2.7.4</ecNumber>
    </recommendedName>
</protein>
<dbReference type="PATRIC" id="fig|1838285.3.peg.962"/>
<evidence type="ECO:0000256" key="8">
    <source>
        <dbReference type="ARBA" id="ARBA00023002"/>
    </source>
</evidence>
<comment type="subunit">
    <text evidence="4">Homodimer.</text>
</comment>
<evidence type="ECO:0000256" key="7">
    <source>
        <dbReference type="ARBA" id="ARBA00022723"/>
    </source>
</evidence>
<dbReference type="CDD" id="cd01915">
    <property type="entry name" value="CODH"/>
    <property type="match status" value="1"/>
</dbReference>
<dbReference type="InterPro" id="IPR016099">
    <property type="entry name" value="Prismane-like_a/b-sand"/>
</dbReference>
<feature type="binding site" evidence="14">
    <location>
        <position position="83"/>
    </location>
    <ligand>
        <name>[4Fe-4S] cluster</name>
        <dbReference type="ChEBI" id="CHEBI:49883"/>
        <label>2</label>
    </ligand>
</feature>
<keyword evidence="9 13" id="KW-0408">Iron</keyword>
<accession>A0A1F2PA92</accession>
<evidence type="ECO:0000256" key="1">
    <source>
        <dbReference type="ARBA" id="ARBA00001966"/>
    </source>
</evidence>
<evidence type="ECO:0000256" key="14">
    <source>
        <dbReference type="PIRSR" id="PIRSR005023-1"/>
    </source>
</evidence>
<evidence type="ECO:0000256" key="2">
    <source>
        <dbReference type="ARBA" id="ARBA00002452"/>
    </source>
</evidence>
<feature type="binding site" evidence="14">
    <location>
        <position position="335"/>
    </location>
    <ligand>
        <name>[Ni-4Fe-4S] cluster</name>
        <dbReference type="ChEBI" id="CHEBI:47739"/>
    </ligand>
</feature>
<dbReference type="PIRSF" id="PIRSF005023">
    <property type="entry name" value="CODH"/>
    <property type="match status" value="1"/>
</dbReference>
<dbReference type="GO" id="GO:0043885">
    <property type="term" value="F:anaerobic carbon-monoxide dehydrogenase activity"/>
    <property type="evidence" value="ECO:0007669"/>
    <property type="project" value="UniProtKB-UniRule"/>
</dbReference>
<keyword evidence="8 13" id="KW-0560">Oxidoreductase</keyword>
<sequence length="660" mass="70271">MHVYELYQRGIVSDAEVPKIKIQDLIEYVTMKELTVDEKAASLLGKAKKDDVEIVWDRFERQGDKCNFGELGICCRNCNMGPCRLTHPSLPVHLRKGPFATKAEKGVCGAGYDTIVAKNLTKAIAAGAAAHSDHGRDVAETLLLVAANKASGYTIKDEKKLDALASEFGIDTAGKSKEEIAGELARAVLDEFGTLKGRLQFVERAPEARRKVWQDHGITPRGIDREIVEMMHRLHIGVDNEYVSLILQGLRVAISDGWGGSMVATELSDVLFGTPKPVKSSVNLGVLDEKKVNIIVHGHEPILSEMIADAAEDPELIELAKSAGAEGINLCGICCTANELLMRRGIPIAGNFLNQELALITGVVEAMIVDVQCIMPSLGEIAKCYHTLLISTSSKAKFPHAEHIEFDVTRGKEIGKEIVKQAVLNFKSRNPDRVQVPSDPVEMMAGFSAEAIIEALGGSLTPLIDVIKAGKIRGIAALVGCNNPKVTQDKNHTVIAKELIKRNILVVETGCSAIACAKAGMLLPSAAEMAGEGLKAVCNSLGIPPVLHMGSCVDISRILVVAGAIADELGVDISDLPIAAAAPEWMSEKAVSIGAYAVASGIYTLLGVSPAIFGSSNVVELLTAGAEDVVGGKFAVESDPVKAADMIANVIEDKRMSLGI</sequence>